<dbReference type="EMBL" id="OQ362005">
    <property type="protein sequence ID" value="WCX68768.1"/>
    <property type="molecule type" value="Genomic_DNA"/>
</dbReference>
<organism evidence="1 2">
    <name type="scientific">Salmonella phage GSW6</name>
    <dbReference type="NCBI Taxonomy" id="3025422"/>
    <lineage>
        <taxon>Viruses</taxon>
        <taxon>Duplodnaviria</taxon>
        <taxon>Heunggongvirae</taxon>
        <taxon>Uroviricota</taxon>
        <taxon>Caudoviricetes</taxon>
        <taxon>Demerecviridae</taxon>
        <taxon>Markadamsvirinae</taxon>
        <taxon>Epseptimavirus</taxon>
        <taxon>Epseptimavirus GSW6</taxon>
    </lineage>
</organism>
<dbReference type="Gene3D" id="6.20.20.10">
    <property type="match status" value="1"/>
</dbReference>
<dbReference type="Proteomes" id="UP001217333">
    <property type="component" value="Segment"/>
</dbReference>
<keyword evidence="2" id="KW-1185">Reference proteome</keyword>
<proteinExistence type="predicted"/>
<evidence type="ECO:0000313" key="2">
    <source>
        <dbReference type="Proteomes" id="UP001217333"/>
    </source>
</evidence>
<dbReference type="RefSeq" id="YP_012772515.1">
    <property type="nucleotide sequence ID" value="NC_111398.1"/>
</dbReference>
<reference evidence="1" key="1">
    <citation type="submission" date="2023-01" db="EMBL/GenBank/DDBJ databases">
        <authorList>
            <person name="Bringhurst R.M."/>
            <person name="Homer T.E."/>
        </authorList>
    </citation>
    <scope>NUCLEOTIDE SEQUENCE</scope>
</reference>
<name>A0AAF0C0Z0_9CAUD</name>
<protein>
    <submittedName>
        <fullName evidence="1">Anti-termination protein Q-like protein</fullName>
    </submittedName>
</protein>
<accession>A0AAF0C0Z0</accession>
<evidence type="ECO:0000313" key="1">
    <source>
        <dbReference type="EMBL" id="WCX68768.1"/>
    </source>
</evidence>
<sequence>MSKFQELKQELEELACPECMGYGECDDAEPGDISYNTWDCPSCKGTGINPLYTVSLYIGIAK</sequence>